<feature type="region of interest" description="Disordered" evidence="1">
    <location>
        <begin position="107"/>
        <end position="195"/>
    </location>
</feature>
<evidence type="ECO:0000313" key="2">
    <source>
        <dbReference type="EMBL" id="KAF2434516.1"/>
    </source>
</evidence>
<feature type="region of interest" description="Disordered" evidence="1">
    <location>
        <begin position="1"/>
        <end position="47"/>
    </location>
</feature>
<reference evidence="2" key="1">
    <citation type="journal article" date="2020" name="Stud. Mycol.">
        <title>101 Dothideomycetes genomes: a test case for predicting lifestyles and emergence of pathogens.</title>
        <authorList>
            <person name="Haridas S."/>
            <person name="Albert R."/>
            <person name="Binder M."/>
            <person name="Bloem J."/>
            <person name="Labutti K."/>
            <person name="Salamov A."/>
            <person name="Andreopoulos B."/>
            <person name="Baker S."/>
            <person name="Barry K."/>
            <person name="Bills G."/>
            <person name="Bluhm B."/>
            <person name="Cannon C."/>
            <person name="Castanera R."/>
            <person name="Culley D."/>
            <person name="Daum C."/>
            <person name="Ezra D."/>
            <person name="Gonzalez J."/>
            <person name="Henrissat B."/>
            <person name="Kuo A."/>
            <person name="Liang C."/>
            <person name="Lipzen A."/>
            <person name="Lutzoni F."/>
            <person name="Magnuson J."/>
            <person name="Mondo S."/>
            <person name="Nolan M."/>
            <person name="Ohm R."/>
            <person name="Pangilinan J."/>
            <person name="Park H.-J."/>
            <person name="Ramirez L."/>
            <person name="Alfaro M."/>
            <person name="Sun H."/>
            <person name="Tritt A."/>
            <person name="Yoshinaga Y."/>
            <person name="Zwiers L.-H."/>
            <person name="Turgeon B."/>
            <person name="Goodwin S."/>
            <person name="Spatafora J."/>
            <person name="Crous P."/>
            <person name="Grigoriev I."/>
        </authorList>
    </citation>
    <scope>NUCLEOTIDE SEQUENCE</scope>
    <source>
        <strain evidence="2">CBS 130266</strain>
    </source>
</reference>
<keyword evidence="3" id="KW-1185">Reference proteome</keyword>
<feature type="compositionally biased region" description="Polar residues" evidence="1">
    <location>
        <begin position="1"/>
        <end position="12"/>
    </location>
</feature>
<feature type="region of interest" description="Disordered" evidence="1">
    <location>
        <begin position="68"/>
        <end position="94"/>
    </location>
</feature>
<feature type="compositionally biased region" description="Pro residues" evidence="1">
    <location>
        <begin position="216"/>
        <end position="226"/>
    </location>
</feature>
<dbReference type="EMBL" id="MU007016">
    <property type="protein sequence ID" value="KAF2434516.1"/>
    <property type="molecule type" value="Genomic_DNA"/>
</dbReference>
<name>A0A9P4P0M6_9PEZI</name>
<feature type="region of interest" description="Disordered" evidence="1">
    <location>
        <begin position="208"/>
        <end position="259"/>
    </location>
</feature>
<accession>A0A9P4P0M6</accession>
<comment type="caution">
    <text evidence="2">The sequence shown here is derived from an EMBL/GenBank/DDBJ whole genome shotgun (WGS) entry which is preliminary data.</text>
</comment>
<sequence length="299" mass="31507">MAFSQKLHSNLSRLAIPPKQQSTTNDWSPYQSEPVPPGVGRAPRAVGVPHRPPVAAYAVPTSLAAMSLSPGDVFNLPPPPPRSPGSAGSGSFPQQRLVVQPPSIQTTLGGVHQQGLSGGSSPYPYSPSITLNTPLSPYDPGSLPFSHLSRSQNNSATNSPMASRPSTGNTMVTEYNPQQWGRTGASSGSAGAQYRPFNTRVQNVLAPRALDDSGDSPPPPYSPPPNQSISQTLRPAQHRSPLSQPNPRSPPNLHTSFPSPQATLAAEYASPLSAVTVISAMTGHNHLDLRDVHGSPFLH</sequence>
<evidence type="ECO:0000256" key="1">
    <source>
        <dbReference type="SAM" id="MobiDB-lite"/>
    </source>
</evidence>
<proteinExistence type="predicted"/>
<dbReference type="Proteomes" id="UP000800235">
    <property type="component" value="Unassembled WGS sequence"/>
</dbReference>
<feature type="compositionally biased region" description="Polar residues" evidence="1">
    <location>
        <begin position="227"/>
        <end position="259"/>
    </location>
</feature>
<feature type="compositionally biased region" description="Polar residues" evidence="1">
    <location>
        <begin position="19"/>
        <end position="31"/>
    </location>
</feature>
<feature type="compositionally biased region" description="Low complexity" evidence="1">
    <location>
        <begin position="119"/>
        <end position="128"/>
    </location>
</feature>
<feature type="compositionally biased region" description="Low complexity" evidence="1">
    <location>
        <begin position="84"/>
        <end position="93"/>
    </location>
</feature>
<dbReference type="AlphaFoldDB" id="A0A9P4P0M6"/>
<protein>
    <submittedName>
        <fullName evidence="2">Uncharacterized protein</fullName>
    </submittedName>
</protein>
<organism evidence="2 3">
    <name type="scientific">Tothia fuscella</name>
    <dbReference type="NCBI Taxonomy" id="1048955"/>
    <lineage>
        <taxon>Eukaryota</taxon>
        <taxon>Fungi</taxon>
        <taxon>Dikarya</taxon>
        <taxon>Ascomycota</taxon>
        <taxon>Pezizomycotina</taxon>
        <taxon>Dothideomycetes</taxon>
        <taxon>Pleosporomycetidae</taxon>
        <taxon>Venturiales</taxon>
        <taxon>Cylindrosympodiaceae</taxon>
        <taxon>Tothia</taxon>
    </lineage>
</organism>
<gene>
    <name evidence="2" type="ORF">EJ08DRAFT_469384</name>
</gene>
<evidence type="ECO:0000313" key="3">
    <source>
        <dbReference type="Proteomes" id="UP000800235"/>
    </source>
</evidence>
<feature type="compositionally biased region" description="Polar residues" evidence="1">
    <location>
        <begin position="148"/>
        <end position="181"/>
    </location>
</feature>